<evidence type="ECO:0000313" key="1">
    <source>
        <dbReference type="EMBL" id="ABT16877.1"/>
    </source>
</evidence>
<accession>A7KA03</accession>
<sequence>MANAYPATFQGLTDWNKAMFEKLGFMVLMKSRNTPLSDAKVKNYVDGVDALVASIRMKISETRDQDCVADLKIMLSNAIVLQKHVKKDFGNKRNNKN</sequence>
<dbReference type="KEGG" id="vg:5470683"/>
<dbReference type="OrthoDB" id="40579at10239"/>
<protein>
    <submittedName>
        <fullName evidence="1">Uncharacterized protein Z743R</fullName>
    </submittedName>
</protein>
<dbReference type="Proteomes" id="UP000202420">
    <property type="component" value="Segment"/>
</dbReference>
<name>A7KA03_9PHYC</name>
<proteinExistence type="predicted"/>
<reference evidence="1 2" key="1">
    <citation type="submission" date="2006-09" db="EMBL/GenBank/DDBJ databases">
        <title>Sequence and annotation of the 288-kb ATCV-1 virus that infects an endosymbiotic Chlorella strain of the heliozoon Acanthocystis turfacea.</title>
        <authorList>
            <person name="Fitzgerald L.A."/>
            <person name="Graves M.V."/>
            <person name="Li X."/>
            <person name="Pfitzner A.J.P."/>
            <person name="Hartigan J."/>
            <person name="Van Etten J.L."/>
        </authorList>
    </citation>
    <scope>NUCLEOTIDE SEQUENCE [LARGE SCALE GENOMIC DNA]</scope>
    <source>
        <strain evidence="1 2">ATCV-1</strain>
    </source>
</reference>
<dbReference type="RefSeq" id="YP_001427224.1">
    <property type="nucleotide sequence ID" value="NC_008724.1"/>
</dbReference>
<organism evidence="1 2">
    <name type="scientific">Chlorovirus heliozoae</name>
    <dbReference type="NCBI Taxonomy" id="322019"/>
    <lineage>
        <taxon>Viruses</taxon>
        <taxon>Varidnaviria</taxon>
        <taxon>Bamfordvirae</taxon>
        <taxon>Nucleocytoviricota</taxon>
        <taxon>Megaviricetes</taxon>
        <taxon>Algavirales</taxon>
        <taxon>Phycodnaviridae</taxon>
        <taxon>Chlorovirus</taxon>
    </lineage>
</organism>
<dbReference type="EMBL" id="EF101928">
    <property type="protein sequence ID" value="ABT16877.1"/>
    <property type="molecule type" value="Genomic_DNA"/>
</dbReference>
<dbReference type="GeneID" id="5470683"/>
<gene>
    <name evidence="1" type="primary">Z743R</name>
    <name evidence="1" type="ORF">ATCV1_Z743R</name>
</gene>
<keyword evidence="2" id="KW-1185">Reference proteome</keyword>
<evidence type="ECO:0000313" key="2">
    <source>
        <dbReference type="Proteomes" id="UP000202420"/>
    </source>
</evidence>